<accession>A0AAU8UV69</accession>
<dbReference type="EMBL" id="CP016374">
    <property type="protein sequence ID" value="AQX02218.1"/>
    <property type="molecule type" value="Genomic_DNA"/>
</dbReference>
<dbReference type="Pfam" id="PF19577">
    <property type="entry name" value="DcaP"/>
    <property type="match status" value="1"/>
</dbReference>
<evidence type="ECO:0000313" key="1">
    <source>
        <dbReference type="EMBL" id="AQX02218.1"/>
    </source>
</evidence>
<organism evidence="1 2">
    <name type="scientific">Elizabethkingia anophelis</name>
    <dbReference type="NCBI Taxonomy" id="1117645"/>
    <lineage>
        <taxon>Bacteria</taxon>
        <taxon>Pseudomonadati</taxon>
        <taxon>Bacteroidota</taxon>
        <taxon>Flavobacteriia</taxon>
        <taxon>Flavobacteriales</taxon>
        <taxon>Weeksellaceae</taxon>
        <taxon>Elizabethkingia</taxon>
    </lineage>
</organism>
<gene>
    <name evidence="1" type="ORF">BBD32_12465</name>
</gene>
<protein>
    <recommendedName>
        <fullName evidence="3">Porin</fullName>
    </recommendedName>
</protein>
<dbReference type="AlphaFoldDB" id="A0AAU8UV69"/>
<name>A0AAU8UV69_9FLAO</name>
<reference evidence="1 2" key="1">
    <citation type="submission" date="2016-07" db="EMBL/GenBank/DDBJ databases">
        <title>Revisiting the taxonomy of the Elizabethkingia Genus using Whole-Genome Sequencing, Optical Mapping, and MALDI-TOF, along with proposal of three novel Elizabethkingia species: Elizabethkingia bruuniana sp. nov., Elizabethkingia ursingii sp. nov., and Elizabethkingia occulta sp. nov.</title>
        <authorList>
            <person name="Nicholson A.C."/>
        </authorList>
    </citation>
    <scope>NUCLEOTIDE SEQUENCE [LARGE SCALE GENOMIC DNA]</scope>
    <source>
        <strain evidence="1 2">F3201</strain>
    </source>
</reference>
<dbReference type="RefSeq" id="WP_078396283.1">
    <property type="nucleotide sequence ID" value="NZ_CP016374.1"/>
</dbReference>
<proteinExistence type="predicted"/>
<dbReference type="Proteomes" id="UP000190848">
    <property type="component" value="Chromosome"/>
</dbReference>
<evidence type="ECO:0000313" key="2">
    <source>
        <dbReference type="Proteomes" id="UP000190848"/>
    </source>
</evidence>
<dbReference type="InterPro" id="IPR045748">
    <property type="entry name" value="DcaP"/>
</dbReference>
<evidence type="ECO:0008006" key="3">
    <source>
        <dbReference type="Google" id="ProtNLM"/>
    </source>
</evidence>
<dbReference type="SUPFAM" id="SSF56935">
    <property type="entry name" value="Porins"/>
    <property type="match status" value="1"/>
</dbReference>
<sequence length="414" mass="46859">MKIEFKILVSLLLMLISSVTYYGQELELVGNKSDKIVIADTMSFERIKDFFYLQDKKKDWKGELKGFIQTDVALDFQEIAFKEGFSAITLADPKSQVTSTNFSVKQSQLGLDLKKNSAFLGALFSAYVEVDFFGSNGSMSPRFRQGYIKWGNFLVGQTWSNFSDINIFPNIFDFVGPNGLMLVRKIQFRYSQKLSQKNSLSLSLEDPNTQGLFISHNDYSWKNISAFPTFTVLYHYGNNQNYLKIGGIIAPIKHEIMHINSNKRYNPKILGYGGMLSGKMQCGRLCNVGIQGSYGKGIANNNVVLAGENYDAIFNPENKMQLERLGLLNIVGMYEGWWSEKWSSVLYYSYSKISGSKYVPDLMIQSFQNAGVNLIFHPLKNIRIGIEGNYGKVEKFGQKGSNGVRLQFSNSFSF</sequence>